<comment type="caution">
    <text evidence="1">The sequence shown here is derived from an EMBL/GenBank/DDBJ whole genome shotgun (WGS) entry which is preliminary data.</text>
</comment>
<accession>A0A7Z0M6Q9</accession>
<sequence length="58" mass="6540">MRSINVGICQNSVKQRLIQEYTELTGLSKKEAEKAWDELVSFGLIVSMDKGQIGLRKV</sequence>
<dbReference type="EMBL" id="JACBXX010000115">
    <property type="protein sequence ID" value="NYS96480.1"/>
    <property type="molecule type" value="Genomic_DNA"/>
</dbReference>
<evidence type="ECO:0000313" key="1">
    <source>
        <dbReference type="EMBL" id="NYS96480.1"/>
    </source>
</evidence>
<dbReference type="AlphaFoldDB" id="A0A7Z0M6Q9"/>
<dbReference type="RefSeq" id="WP_179925212.1">
    <property type="nucleotide sequence ID" value="NZ_JACBXX010000115.1"/>
</dbReference>
<dbReference type="Proteomes" id="UP000589521">
    <property type="component" value="Unassembled WGS sequence"/>
</dbReference>
<reference evidence="1 2" key="1">
    <citation type="submission" date="2020-07" db="EMBL/GenBank/DDBJ databases">
        <title>MOT database genomes.</title>
        <authorList>
            <person name="Joseph S."/>
            <person name="Aduse-Opoku J."/>
            <person name="Hashim A."/>
            <person name="Wade W."/>
            <person name="Curtis M."/>
        </authorList>
    </citation>
    <scope>NUCLEOTIDE SEQUENCE [LARGE SCALE GENOMIC DNA]</scope>
    <source>
        <strain evidence="1 2">STR</strain>
    </source>
</reference>
<name>A0A7Z0M6Q9_9STRE</name>
<gene>
    <name evidence="1" type="ORF">HZY94_04700</name>
</gene>
<evidence type="ECO:0000313" key="2">
    <source>
        <dbReference type="Proteomes" id="UP000589521"/>
    </source>
</evidence>
<organism evidence="1 2">
    <name type="scientific">Streptococcus danieliae</name>
    <dbReference type="NCBI Taxonomy" id="747656"/>
    <lineage>
        <taxon>Bacteria</taxon>
        <taxon>Bacillati</taxon>
        <taxon>Bacillota</taxon>
        <taxon>Bacilli</taxon>
        <taxon>Lactobacillales</taxon>
        <taxon>Streptococcaceae</taxon>
        <taxon>Streptococcus</taxon>
    </lineage>
</organism>
<protein>
    <submittedName>
        <fullName evidence="1">Uncharacterized protein</fullName>
    </submittedName>
</protein>
<proteinExistence type="predicted"/>